<dbReference type="OrthoDB" id="2214at2759"/>
<protein>
    <recommendedName>
        <fullName evidence="11">Peptide hydrolase</fullName>
        <ecNumber evidence="11">3.4.-.-</ecNumber>
    </recommendedName>
</protein>
<keyword evidence="7 11" id="KW-0378">Hydrolase</keyword>
<dbReference type="PANTHER" id="PTHR12147:SF56">
    <property type="entry name" value="AMINOPEPTIDASE YDR415C-RELATED"/>
    <property type="match status" value="1"/>
</dbReference>
<dbReference type="Proteomes" id="UP000799424">
    <property type="component" value="Unassembled WGS sequence"/>
</dbReference>
<keyword evidence="14" id="KW-1185">Reference proteome</keyword>
<dbReference type="AlphaFoldDB" id="A0A6A7ABU1"/>
<evidence type="ECO:0000256" key="6">
    <source>
        <dbReference type="ARBA" id="ARBA00022729"/>
    </source>
</evidence>
<accession>A0A6A7ABU1</accession>
<comment type="similarity">
    <text evidence="10">Belongs to the peptidase M28 family. M28E subfamily.</text>
</comment>
<dbReference type="CDD" id="cd03879">
    <property type="entry name" value="M28_AAP"/>
    <property type="match status" value="1"/>
</dbReference>
<organism evidence="13 14">
    <name type="scientific">Ophiobolus disseminans</name>
    <dbReference type="NCBI Taxonomy" id="1469910"/>
    <lineage>
        <taxon>Eukaryota</taxon>
        <taxon>Fungi</taxon>
        <taxon>Dikarya</taxon>
        <taxon>Ascomycota</taxon>
        <taxon>Pezizomycotina</taxon>
        <taxon>Dothideomycetes</taxon>
        <taxon>Pleosporomycetidae</taxon>
        <taxon>Pleosporales</taxon>
        <taxon>Pleosporineae</taxon>
        <taxon>Phaeosphaeriaceae</taxon>
        <taxon>Ophiobolus</taxon>
    </lineage>
</organism>
<keyword evidence="9" id="KW-1015">Disulfide bond</keyword>
<dbReference type="SUPFAM" id="SSF53187">
    <property type="entry name" value="Zn-dependent exopeptidases"/>
    <property type="match status" value="1"/>
</dbReference>
<comment type="cofactor">
    <cofactor evidence="1">
        <name>Zn(2+)</name>
        <dbReference type="ChEBI" id="CHEBI:29105"/>
    </cofactor>
</comment>
<reference evidence="13" key="1">
    <citation type="journal article" date="2020" name="Stud. Mycol.">
        <title>101 Dothideomycetes genomes: a test case for predicting lifestyles and emergence of pathogens.</title>
        <authorList>
            <person name="Haridas S."/>
            <person name="Albert R."/>
            <person name="Binder M."/>
            <person name="Bloem J."/>
            <person name="Labutti K."/>
            <person name="Salamov A."/>
            <person name="Andreopoulos B."/>
            <person name="Baker S."/>
            <person name="Barry K."/>
            <person name="Bills G."/>
            <person name="Bluhm B."/>
            <person name="Cannon C."/>
            <person name="Castanera R."/>
            <person name="Culley D."/>
            <person name="Daum C."/>
            <person name="Ezra D."/>
            <person name="Gonzalez J."/>
            <person name="Henrissat B."/>
            <person name="Kuo A."/>
            <person name="Liang C."/>
            <person name="Lipzen A."/>
            <person name="Lutzoni F."/>
            <person name="Magnuson J."/>
            <person name="Mondo S."/>
            <person name="Nolan M."/>
            <person name="Ohm R."/>
            <person name="Pangilinan J."/>
            <person name="Park H.-J."/>
            <person name="Ramirez L."/>
            <person name="Alfaro M."/>
            <person name="Sun H."/>
            <person name="Tritt A."/>
            <person name="Yoshinaga Y."/>
            <person name="Zwiers L.-H."/>
            <person name="Turgeon B."/>
            <person name="Goodwin S."/>
            <person name="Spatafora J."/>
            <person name="Crous P."/>
            <person name="Grigoriev I."/>
        </authorList>
    </citation>
    <scope>NUCLEOTIDE SEQUENCE</scope>
    <source>
        <strain evidence="13">CBS 113818</strain>
    </source>
</reference>
<feature type="domain" description="Peptidase M28" evidence="12">
    <location>
        <begin position="188"/>
        <end position="388"/>
    </location>
</feature>
<proteinExistence type="inferred from homology"/>
<dbReference type="EMBL" id="MU006219">
    <property type="protein sequence ID" value="KAF2830780.1"/>
    <property type="molecule type" value="Genomic_DNA"/>
</dbReference>
<dbReference type="InterPro" id="IPR007484">
    <property type="entry name" value="Peptidase_M28"/>
</dbReference>
<keyword evidence="5 11" id="KW-0479">Metal-binding</keyword>
<dbReference type="PANTHER" id="PTHR12147">
    <property type="entry name" value="METALLOPEPTIDASE M28 FAMILY MEMBER"/>
    <property type="match status" value="1"/>
</dbReference>
<dbReference type="Pfam" id="PF04389">
    <property type="entry name" value="Peptidase_M28"/>
    <property type="match status" value="1"/>
</dbReference>
<dbReference type="EC" id="3.4.-.-" evidence="11"/>
<evidence type="ECO:0000256" key="10">
    <source>
        <dbReference type="ARBA" id="ARBA00043962"/>
    </source>
</evidence>
<keyword evidence="6" id="KW-0732">Signal</keyword>
<evidence type="ECO:0000256" key="5">
    <source>
        <dbReference type="ARBA" id="ARBA00022723"/>
    </source>
</evidence>
<evidence type="ECO:0000313" key="13">
    <source>
        <dbReference type="EMBL" id="KAF2830780.1"/>
    </source>
</evidence>
<dbReference type="GO" id="GO:0046872">
    <property type="term" value="F:metal ion binding"/>
    <property type="evidence" value="ECO:0007669"/>
    <property type="project" value="UniProtKB-KW"/>
</dbReference>
<evidence type="ECO:0000256" key="2">
    <source>
        <dbReference type="ARBA" id="ARBA00011245"/>
    </source>
</evidence>
<evidence type="ECO:0000256" key="7">
    <source>
        <dbReference type="ARBA" id="ARBA00022801"/>
    </source>
</evidence>
<evidence type="ECO:0000259" key="12">
    <source>
        <dbReference type="Pfam" id="PF04389"/>
    </source>
</evidence>
<evidence type="ECO:0000256" key="1">
    <source>
        <dbReference type="ARBA" id="ARBA00001947"/>
    </source>
</evidence>
<keyword evidence="8 11" id="KW-0862">Zinc</keyword>
<dbReference type="Gene3D" id="3.40.630.10">
    <property type="entry name" value="Zn peptidases"/>
    <property type="match status" value="1"/>
</dbReference>
<name>A0A6A7ABU1_9PLEO</name>
<evidence type="ECO:0000256" key="11">
    <source>
        <dbReference type="RuleBase" id="RU361240"/>
    </source>
</evidence>
<keyword evidence="4 11" id="KW-0645">Protease</keyword>
<keyword evidence="3" id="KW-0031">Aminopeptidase</keyword>
<gene>
    <name evidence="13" type="ORF">CC86DRAFT_343790</name>
</gene>
<evidence type="ECO:0000256" key="8">
    <source>
        <dbReference type="ARBA" id="ARBA00022833"/>
    </source>
</evidence>
<sequence length="402" mass="43008">MGEYLRVDGGVRMGLQLFKKISENMKFQSTVALALSASAALALSIPKEEVRSAEQLFTLELAPGETKQVTEAEKWELYNAGVHFMDVTDYAELHESSLALAARQAAVFPAAMTQTSSVTPLLSKLSTANMQSKLTTFVAFNNRYYKSTTGKQSSEWLLQQVQAIATASGVSGVTVRAFSHPTWTQNSVIATIPGKTANIIAIGAHQDSVNGASPTSGRAPGADDDGSGTVTILEAFRVLLTDAKVASKQAQNTIEFHWYAAEEGGLLGSQAVFSNYKSSGKVVKAMLQQDMTGYVKPGVAERVGVITDFVDVGLTNFIKKVITAYCAIPFVETKCGYACSDHASASKAGYPSAFVIESAMENTSKFIHTAQDTISTVSFSHMLEHAKMTVGLAYELAFATTL</sequence>
<dbReference type="GO" id="GO:0006508">
    <property type="term" value="P:proteolysis"/>
    <property type="evidence" value="ECO:0007669"/>
    <property type="project" value="UniProtKB-KW"/>
</dbReference>
<dbReference type="GO" id="GO:0008235">
    <property type="term" value="F:metalloexopeptidase activity"/>
    <property type="evidence" value="ECO:0007669"/>
    <property type="project" value="InterPro"/>
</dbReference>
<comment type="subunit">
    <text evidence="2">Monomer.</text>
</comment>
<evidence type="ECO:0000313" key="14">
    <source>
        <dbReference type="Proteomes" id="UP000799424"/>
    </source>
</evidence>
<dbReference type="InterPro" id="IPR045175">
    <property type="entry name" value="M28_fam"/>
</dbReference>
<evidence type="ECO:0000256" key="3">
    <source>
        <dbReference type="ARBA" id="ARBA00022438"/>
    </source>
</evidence>
<dbReference type="FunFam" id="3.40.630.10:FF:000042">
    <property type="entry name" value="Peptide hydrolase"/>
    <property type="match status" value="1"/>
</dbReference>
<evidence type="ECO:0000256" key="9">
    <source>
        <dbReference type="ARBA" id="ARBA00023157"/>
    </source>
</evidence>
<evidence type="ECO:0000256" key="4">
    <source>
        <dbReference type="ARBA" id="ARBA00022670"/>
    </source>
</evidence>
<dbReference type="GO" id="GO:0004177">
    <property type="term" value="F:aminopeptidase activity"/>
    <property type="evidence" value="ECO:0007669"/>
    <property type="project" value="UniProtKB-KW"/>
</dbReference>